<proteinExistence type="inferred from homology"/>
<dbReference type="Proteomes" id="UP001642483">
    <property type="component" value="Unassembled WGS sequence"/>
</dbReference>
<evidence type="ECO:0000256" key="9">
    <source>
        <dbReference type="SAM" id="MobiDB-lite"/>
    </source>
</evidence>
<evidence type="ECO:0000256" key="2">
    <source>
        <dbReference type="ARBA" id="ARBA00007923"/>
    </source>
</evidence>
<evidence type="ECO:0000313" key="13">
    <source>
        <dbReference type="Proteomes" id="UP001642483"/>
    </source>
</evidence>
<dbReference type="InterPro" id="IPR035892">
    <property type="entry name" value="C2_domain_sf"/>
</dbReference>
<keyword evidence="6" id="KW-0106">Calcium</keyword>
<dbReference type="EMBL" id="CAWYQH010000141">
    <property type="protein sequence ID" value="CAK8694305.1"/>
    <property type="molecule type" value="Genomic_DNA"/>
</dbReference>
<feature type="transmembrane region" description="Helical" evidence="10">
    <location>
        <begin position="582"/>
        <end position="602"/>
    </location>
</feature>
<feature type="domain" description="C2" evidence="11">
    <location>
        <begin position="87"/>
        <end position="202"/>
    </location>
</feature>
<dbReference type="Pfam" id="PF08372">
    <property type="entry name" value="PRT_C"/>
    <property type="match status" value="1"/>
</dbReference>
<dbReference type="PANTHER" id="PTHR45911:SF4">
    <property type="entry name" value="MULTIPLE C2 AND TRANSMEMBRANE DOMAIN-CONTAINING PROTEIN"/>
    <property type="match status" value="1"/>
</dbReference>
<evidence type="ECO:0000256" key="8">
    <source>
        <dbReference type="ARBA" id="ARBA00023136"/>
    </source>
</evidence>
<evidence type="ECO:0000256" key="5">
    <source>
        <dbReference type="ARBA" id="ARBA00022737"/>
    </source>
</evidence>
<evidence type="ECO:0000313" key="12">
    <source>
        <dbReference type="EMBL" id="CAK8694305.1"/>
    </source>
</evidence>
<gene>
    <name evidence="12" type="ORF">CVLEPA_LOCUS27685</name>
</gene>
<keyword evidence="13" id="KW-1185">Reference proteome</keyword>
<evidence type="ECO:0000256" key="7">
    <source>
        <dbReference type="ARBA" id="ARBA00022989"/>
    </source>
</evidence>
<comment type="caution">
    <text evidence="12">The sequence shown here is derived from an EMBL/GenBank/DDBJ whole genome shotgun (WGS) entry which is preliminary data.</text>
</comment>
<evidence type="ECO:0000256" key="3">
    <source>
        <dbReference type="ARBA" id="ARBA00022692"/>
    </source>
</evidence>
<feature type="transmembrane region" description="Helical" evidence="10">
    <location>
        <begin position="715"/>
        <end position="743"/>
    </location>
</feature>
<feature type="transmembrane region" description="Helical" evidence="10">
    <location>
        <begin position="609"/>
        <end position="636"/>
    </location>
</feature>
<accession>A0ABP0GVM9</accession>
<dbReference type="CDD" id="cd08376">
    <property type="entry name" value="C2B_MCTP_PRT"/>
    <property type="match status" value="1"/>
</dbReference>
<comment type="subcellular location">
    <subcellularLocation>
        <location evidence="1">Membrane</location>
        <topology evidence="1">Multi-pass membrane protein</topology>
    </subcellularLocation>
</comment>
<evidence type="ECO:0000256" key="4">
    <source>
        <dbReference type="ARBA" id="ARBA00022723"/>
    </source>
</evidence>
<organism evidence="12 13">
    <name type="scientific">Clavelina lepadiformis</name>
    <name type="common">Light-bulb sea squirt</name>
    <name type="synonym">Ascidia lepadiformis</name>
    <dbReference type="NCBI Taxonomy" id="159417"/>
    <lineage>
        <taxon>Eukaryota</taxon>
        <taxon>Metazoa</taxon>
        <taxon>Chordata</taxon>
        <taxon>Tunicata</taxon>
        <taxon>Ascidiacea</taxon>
        <taxon>Aplousobranchia</taxon>
        <taxon>Clavelinidae</taxon>
        <taxon>Clavelina</taxon>
    </lineage>
</organism>
<dbReference type="PROSITE" id="PS50004">
    <property type="entry name" value="C2"/>
    <property type="match status" value="3"/>
</dbReference>
<feature type="compositionally biased region" description="Polar residues" evidence="9">
    <location>
        <begin position="32"/>
        <end position="41"/>
    </location>
</feature>
<dbReference type="Pfam" id="PF00168">
    <property type="entry name" value="C2"/>
    <property type="match status" value="3"/>
</dbReference>
<evidence type="ECO:0000259" key="11">
    <source>
        <dbReference type="PROSITE" id="PS50004"/>
    </source>
</evidence>
<dbReference type="SMART" id="SM00239">
    <property type="entry name" value="C2"/>
    <property type="match status" value="3"/>
</dbReference>
<evidence type="ECO:0000256" key="1">
    <source>
        <dbReference type="ARBA" id="ARBA00004141"/>
    </source>
</evidence>
<keyword evidence="8 10" id="KW-0472">Membrane</keyword>
<evidence type="ECO:0000256" key="10">
    <source>
        <dbReference type="SAM" id="Phobius"/>
    </source>
</evidence>
<comment type="similarity">
    <text evidence="2">Belongs to the MCTP family.</text>
</comment>
<keyword evidence="7 10" id="KW-1133">Transmembrane helix</keyword>
<feature type="region of interest" description="Disordered" evidence="9">
    <location>
        <begin position="17"/>
        <end position="44"/>
    </location>
</feature>
<feature type="domain" description="C2" evidence="11">
    <location>
        <begin position="410"/>
        <end position="525"/>
    </location>
</feature>
<keyword evidence="5" id="KW-0677">Repeat</keyword>
<name>A0ABP0GVM9_CLALP</name>
<sequence>MASVCVQKCLDALGEHSLHGSTNSGHADAVSLTESVDSSPTRGHRCSKKMKLFSHRSHKKLVREKQTVAGEGADNDIVFMRESESTDVVEASFSKDQERDFGTIHKLHVKLLAGEHLAARDSNGLSDPYVKFKLDDETVYKSKCCKLTLNPKWNEEFTVDVHLKSHLRLKVYDKDSWYDDFMGGGSVGFSNLEHNVDVPLDIHLEDPETNEELGYILLSVRLFSHDSLSENPEMRSIVEKTPLPVPLPHQKETCNTLSLRKHTNSASKGTGGQLPVAFASVQLVSGSDLPARSASGTSDPYVKILLGRQKRKSKCCSKTLDPVWKDEFLFHLYSKDSPAMLDISVWNKDAYRRDDSIGRCELDLMSLECEVTHSLSLNLVDTQGTILLLVTIHEIEPSQKYLTSYDLSVLRQRYGLSSTLAKISDIGFVEIRIASASGLRPADFNGKSDPFCVVQFCNARAQTQTCYKTLDPVWNRVFTFSVRDIHDVFEITVYDEDSENEKDFLGKIFIPMLSCNNGDTHTYTLKDKKLKEKTKGTITVQISYIFNQVRAAIRTFSPREEKFMEESSKFKKSLLVNNFSRVWSIVQAIIGAGEFFNSCFTWENRLRSVLAFIAFVTVVWNFEVYMLPFALLLLLMKNYVDIFVRKIKPRRQDMSSYELQGNADDEEDDEESSKLSFMQRLRAIEEVLCKVQTILDLIASFGERVYNTVTWSVPFLAWVLMIVLVVACFILYLIPLRIIILAWGINKFSKRLRNPNYVPNNEVMDYLSRIPSNVQLLQYQESALDQHSQRSSKKKK</sequence>
<dbReference type="InterPro" id="IPR000008">
    <property type="entry name" value="C2_dom"/>
</dbReference>
<dbReference type="InterPro" id="IPR013583">
    <property type="entry name" value="MCTP_C"/>
</dbReference>
<reference evidence="12 13" key="1">
    <citation type="submission" date="2024-02" db="EMBL/GenBank/DDBJ databases">
        <authorList>
            <person name="Daric V."/>
            <person name="Darras S."/>
        </authorList>
    </citation>
    <scope>NUCLEOTIDE SEQUENCE [LARGE SCALE GENOMIC DNA]</scope>
</reference>
<protein>
    <recommendedName>
        <fullName evidence="11">C2 domain-containing protein</fullName>
    </recommendedName>
</protein>
<keyword evidence="4" id="KW-0479">Metal-binding</keyword>
<dbReference type="Gene3D" id="2.60.40.150">
    <property type="entry name" value="C2 domain"/>
    <property type="match status" value="3"/>
</dbReference>
<dbReference type="PANTHER" id="PTHR45911">
    <property type="entry name" value="C2 DOMAIN-CONTAINING PROTEIN"/>
    <property type="match status" value="1"/>
</dbReference>
<feature type="domain" description="C2" evidence="11">
    <location>
        <begin position="260"/>
        <end position="377"/>
    </location>
</feature>
<evidence type="ECO:0000256" key="6">
    <source>
        <dbReference type="ARBA" id="ARBA00022837"/>
    </source>
</evidence>
<dbReference type="SUPFAM" id="SSF49562">
    <property type="entry name" value="C2 domain (Calcium/lipid-binding domain, CaLB)"/>
    <property type="match status" value="3"/>
</dbReference>
<keyword evidence="3 10" id="KW-0812">Transmembrane</keyword>
<dbReference type="PRINTS" id="PR00360">
    <property type="entry name" value="C2DOMAIN"/>
</dbReference>